<feature type="region of interest" description="Disordered" evidence="1">
    <location>
        <begin position="309"/>
        <end position="332"/>
    </location>
</feature>
<evidence type="ECO:0000313" key="2">
    <source>
        <dbReference type="EMBL" id="VEL16054.1"/>
    </source>
</evidence>
<proteinExistence type="predicted"/>
<name>A0A3S5AGR4_9PLAT</name>
<dbReference type="Proteomes" id="UP000784294">
    <property type="component" value="Unassembled WGS sequence"/>
</dbReference>
<comment type="caution">
    <text evidence="2">The sequence shown here is derived from an EMBL/GenBank/DDBJ whole genome shotgun (WGS) entry which is preliminary data.</text>
</comment>
<protein>
    <submittedName>
        <fullName evidence="2">Uncharacterized protein</fullName>
    </submittedName>
</protein>
<organism evidence="2 3">
    <name type="scientific">Protopolystoma xenopodis</name>
    <dbReference type="NCBI Taxonomy" id="117903"/>
    <lineage>
        <taxon>Eukaryota</taxon>
        <taxon>Metazoa</taxon>
        <taxon>Spiralia</taxon>
        <taxon>Lophotrochozoa</taxon>
        <taxon>Platyhelminthes</taxon>
        <taxon>Monogenea</taxon>
        <taxon>Polyopisthocotylea</taxon>
        <taxon>Polystomatidea</taxon>
        <taxon>Polystomatidae</taxon>
        <taxon>Protopolystoma</taxon>
    </lineage>
</organism>
<dbReference type="EMBL" id="CAAALY010026973">
    <property type="protein sequence ID" value="VEL16054.1"/>
    <property type="molecule type" value="Genomic_DNA"/>
</dbReference>
<evidence type="ECO:0000313" key="3">
    <source>
        <dbReference type="Proteomes" id="UP000784294"/>
    </source>
</evidence>
<accession>A0A3S5AGR4</accession>
<keyword evidence="3" id="KW-1185">Reference proteome</keyword>
<evidence type="ECO:0000256" key="1">
    <source>
        <dbReference type="SAM" id="MobiDB-lite"/>
    </source>
</evidence>
<feature type="region of interest" description="Disordered" evidence="1">
    <location>
        <begin position="1"/>
        <end position="24"/>
    </location>
</feature>
<reference evidence="2" key="1">
    <citation type="submission" date="2018-11" db="EMBL/GenBank/DDBJ databases">
        <authorList>
            <consortium name="Pathogen Informatics"/>
        </authorList>
    </citation>
    <scope>NUCLEOTIDE SEQUENCE</scope>
</reference>
<gene>
    <name evidence="2" type="ORF">PXEA_LOCUS9494</name>
</gene>
<sequence>MRPSYSSVGSPQSRPNPQHLSSSSILRDDPVFDFSTSTCISLAYSNVQLSSDHLAHPHPPSDILTSSSGYPSLSSQTFVSNLDSSTRDSAKTVSTLELRCPVLAAVVPTPPPTPIWPVSMEEEGQEHEGLHDTHVETNRIEHLQIDRSQNEQQQPSCSLSCSPFKVCQSLCLIGTPSTGLSGHNLLQSQQPVPPSLCNLDERTSRTEEMAPIGLSSNCLQFPEFTRLESASALTDLDGKIASRQTASSQLPAHSTHSAHPALDCLQTTAVTNSLTNMRRSRRNVTFQQFWTPKPSRRKRKGEQTILQTVGTGRQTEPAACFPSPQLHNIGLA</sequence>
<dbReference type="AlphaFoldDB" id="A0A3S5AGR4"/>